<dbReference type="EMBL" id="FPHM01000260">
    <property type="protein sequence ID" value="SFV71523.1"/>
    <property type="molecule type" value="Genomic_DNA"/>
</dbReference>
<gene>
    <name evidence="2" type="ORF">MNB_SV-13-2159</name>
</gene>
<dbReference type="SUPFAM" id="SSF52402">
    <property type="entry name" value="Adenine nucleotide alpha hydrolases-like"/>
    <property type="match status" value="1"/>
</dbReference>
<dbReference type="InterPro" id="IPR001962">
    <property type="entry name" value="Asn_synthase"/>
</dbReference>
<dbReference type="PANTHER" id="PTHR43284:SF1">
    <property type="entry name" value="ASPARAGINE SYNTHETASE"/>
    <property type="match status" value="1"/>
</dbReference>
<dbReference type="AlphaFoldDB" id="A0A1W1D0J3"/>
<evidence type="ECO:0000259" key="1">
    <source>
        <dbReference type="Pfam" id="PF00733"/>
    </source>
</evidence>
<dbReference type="GO" id="GO:0005829">
    <property type="term" value="C:cytosol"/>
    <property type="evidence" value="ECO:0007669"/>
    <property type="project" value="TreeGrafter"/>
</dbReference>
<keyword evidence="2" id="KW-0436">Ligase</keyword>
<dbReference type="InterPro" id="IPR014729">
    <property type="entry name" value="Rossmann-like_a/b/a_fold"/>
</dbReference>
<dbReference type="Gene3D" id="3.40.50.620">
    <property type="entry name" value="HUPs"/>
    <property type="match status" value="1"/>
</dbReference>
<reference evidence="2" key="1">
    <citation type="submission" date="2016-10" db="EMBL/GenBank/DDBJ databases">
        <authorList>
            <person name="de Groot N.N."/>
        </authorList>
    </citation>
    <scope>NUCLEOTIDE SEQUENCE</scope>
</reference>
<protein>
    <submittedName>
        <fullName evidence="2">Asparagine synthetase [glutamine-hydrolyzing]</fullName>
        <ecNumber evidence="2">6.3.5.4</ecNumber>
    </submittedName>
</protein>
<dbReference type="InterPro" id="IPR051786">
    <property type="entry name" value="ASN_synthetase/amidase"/>
</dbReference>
<dbReference type="GO" id="GO:0006529">
    <property type="term" value="P:asparagine biosynthetic process"/>
    <property type="evidence" value="ECO:0007669"/>
    <property type="project" value="InterPro"/>
</dbReference>
<accession>A0A1W1D0J3</accession>
<evidence type="ECO:0000313" key="2">
    <source>
        <dbReference type="EMBL" id="SFV71523.1"/>
    </source>
</evidence>
<dbReference type="CDD" id="cd01991">
    <property type="entry name" value="Asn_synthase_B_C"/>
    <property type="match status" value="1"/>
</dbReference>
<proteinExistence type="predicted"/>
<organism evidence="2">
    <name type="scientific">hydrothermal vent metagenome</name>
    <dbReference type="NCBI Taxonomy" id="652676"/>
    <lineage>
        <taxon>unclassified sequences</taxon>
        <taxon>metagenomes</taxon>
        <taxon>ecological metagenomes</taxon>
    </lineage>
</organism>
<dbReference type="EC" id="6.3.5.4" evidence="2"/>
<sequence>MVDYQTYMSANILTKVDRATMSVGLEGREPFLDKSIIEFASQLPSHFKYRDGEQKWVLKQITHKYLPKKIMERPKMGFSPPITEWFRDELKSYFLNYLGHERLTREGYFNADEVVRMRDEYLAGKNISVKKLWFILMFQMWHEKWMERC</sequence>
<dbReference type="GO" id="GO:0004066">
    <property type="term" value="F:asparagine synthase (glutamine-hydrolyzing) activity"/>
    <property type="evidence" value="ECO:0007669"/>
    <property type="project" value="UniProtKB-EC"/>
</dbReference>
<name>A0A1W1D0J3_9ZZZZ</name>
<dbReference type="Pfam" id="PF00733">
    <property type="entry name" value="Asn_synthase"/>
    <property type="match status" value="1"/>
</dbReference>
<feature type="domain" description="Asparagine synthetase" evidence="1">
    <location>
        <begin position="2"/>
        <end position="143"/>
    </location>
</feature>
<dbReference type="PANTHER" id="PTHR43284">
    <property type="entry name" value="ASPARAGINE SYNTHETASE (GLUTAMINE-HYDROLYZING)"/>
    <property type="match status" value="1"/>
</dbReference>